<accession>A0ACC0Q3Q3</accession>
<reference evidence="1" key="1">
    <citation type="submission" date="2022-02" db="EMBL/GenBank/DDBJ databases">
        <title>Plant Genome Project.</title>
        <authorList>
            <person name="Zhang R.-G."/>
        </authorList>
    </citation>
    <scope>NUCLEOTIDE SEQUENCE</scope>
    <source>
        <strain evidence="1">AT1</strain>
    </source>
</reference>
<dbReference type="Proteomes" id="UP001062846">
    <property type="component" value="Chromosome 1"/>
</dbReference>
<proteinExistence type="predicted"/>
<gene>
    <name evidence="1" type="ORF">RHMOL_Rhmol01G0170500</name>
</gene>
<organism evidence="1 2">
    <name type="scientific">Rhododendron molle</name>
    <name type="common">Chinese azalea</name>
    <name type="synonym">Azalea mollis</name>
    <dbReference type="NCBI Taxonomy" id="49168"/>
    <lineage>
        <taxon>Eukaryota</taxon>
        <taxon>Viridiplantae</taxon>
        <taxon>Streptophyta</taxon>
        <taxon>Embryophyta</taxon>
        <taxon>Tracheophyta</taxon>
        <taxon>Spermatophyta</taxon>
        <taxon>Magnoliopsida</taxon>
        <taxon>eudicotyledons</taxon>
        <taxon>Gunneridae</taxon>
        <taxon>Pentapetalae</taxon>
        <taxon>asterids</taxon>
        <taxon>Ericales</taxon>
        <taxon>Ericaceae</taxon>
        <taxon>Ericoideae</taxon>
        <taxon>Rhodoreae</taxon>
        <taxon>Rhododendron</taxon>
    </lineage>
</organism>
<protein>
    <submittedName>
        <fullName evidence="1">Uncharacterized protein</fullName>
    </submittedName>
</protein>
<comment type="caution">
    <text evidence="1">The sequence shown here is derived from an EMBL/GenBank/DDBJ whole genome shotgun (WGS) entry which is preliminary data.</text>
</comment>
<name>A0ACC0Q3Q3_RHOML</name>
<evidence type="ECO:0000313" key="2">
    <source>
        <dbReference type="Proteomes" id="UP001062846"/>
    </source>
</evidence>
<sequence>MNRLFRTNSTASSSNIASLSSIPNIINQEEHEYQDLATDYFENWNIPKIPVKEIYRSRLIQVAIKPLSRTGLNSSILLSLRDSRFTVYSDSLLGLMESSLHNGPVYFNCYPDLPLSLRDKHILKALMLNIQTAGAITNMLEGSHSLALIYRIYYKCMKTNLNVHALVKSPKDKTVLIQSNTHANIQVPRTISWNDIKLPSSWISENYSYPHRMQNDTIDLDYIKQYLDGTGRISFDQQRLNSPLKIKELNRSNSSVSIPRSDKNLLNSNTGLKGVEISSHVSKPCYTAHSKCDDEEASQGSPTPTDLDEITPNDSVSQQNVVHDSLMVLNKPAKNNTHISIDYDKLYNDYKSRKNKQKRKEYRNKYSSDQHDKLVARWEQYIEENNIEIYFFDWLKYFNDKPQNTEQKKTVLSSVCSTATPYLTFETPDQETQVVPTKATSRGDSTKKQLVKISQTSLQDLKHEANIVKKEIKKLKEPESDSCIRTGNSKDDQKEYYQKWYTTVKLIVKDYQIEVNALIDTGADLNCIQQGLVPTMYFHKTTALLSAANNTKMVIEYKLPKVHICQDNVCFKTTIVLAPDLTDRLILGTPFIC</sequence>
<keyword evidence="2" id="KW-1185">Reference proteome</keyword>
<evidence type="ECO:0000313" key="1">
    <source>
        <dbReference type="EMBL" id="KAI8572076.1"/>
    </source>
</evidence>
<dbReference type="EMBL" id="CM046388">
    <property type="protein sequence ID" value="KAI8572076.1"/>
    <property type="molecule type" value="Genomic_DNA"/>
</dbReference>